<evidence type="ECO:0000313" key="4">
    <source>
        <dbReference type="Proteomes" id="UP000827284"/>
    </source>
</evidence>
<gene>
    <name evidence="3" type="ORF">EMPS_10597</name>
</gene>
<feature type="compositionally biased region" description="Polar residues" evidence="1">
    <location>
        <begin position="54"/>
        <end position="73"/>
    </location>
</feature>
<organism evidence="3 4">
    <name type="scientific">Entomortierella parvispora</name>
    <dbReference type="NCBI Taxonomy" id="205924"/>
    <lineage>
        <taxon>Eukaryota</taxon>
        <taxon>Fungi</taxon>
        <taxon>Fungi incertae sedis</taxon>
        <taxon>Mucoromycota</taxon>
        <taxon>Mortierellomycotina</taxon>
        <taxon>Mortierellomycetes</taxon>
        <taxon>Mortierellales</taxon>
        <taxon>Mortierellaceae</taxon>
        <taxon>Entomortierella</taxon>
    </lineage>
</organism>
<comment type="caution">
    <text evidence="3">The sequence shown here is derived from an EMBL/GenBank/DDBJ whole genome shotgun (WGS) entry which is preliminary data.</text>
</comment>
<sequence length="666" mass="72578">MKTDPRPTSPPISGSNVKKRKAVASQGSTEDLDVDIVGIEDVPTKKSRKDKNDTTFSPSPSLDHSKSIAFSTNDLKKAAAAPSQATLTQTPNVNRPRSKPSHVDSSATSLSDGDTNSSLPGSSDGSTQKRVLPSRRGQLRDKTALPMDAAGLLGLGTENPRTPAGEYILYLAKRRVLEQTSTDPKRIPPAAYGASEDEAGLKTSDIEAPAMAPPPSATTHIEVPIFKLCSIAQFLQEEKKRKIAALTKALAKAEAIAEAEALAASGTTPTDYATASQTGAGANRQPAASRTVSTRQKHKEIASHQQISILAPTSVHGKKATTTIGKKEGSRARLLTTQEEDLRDEVYEKRHKKQETAEKKVKNREKEKLRHAMYQQQLVVEKLRHIEINRLMPISAFRSLQKSVEMEQRQQQQQAGSGSQESHAESSSTSLAAAKILQDKYYRRLLREAEENLRRYEQLGLGDSNHSNVANYSPFSRTKDRLTAIASLTVKAKEERQRLQHSSQASASEIRSRKRSKPPAVELADETSAKPTTPARIRTKNRSTLSPSQTPDPRSRRSTSRDPGTKDGTKAHPKVETVVAPPKPITTFIKPGSILPSGSRKSNRVALAFGEKVPTLERVDFSLPMDDFGVFIRARNGEPEVQPTAVVVTPAMSSVERTASTNPEKQ</sequence>
<dbReference type="Proteomes" id="UP000827284">
    <property type="component" value="Unassembled WGS sequence"/>
</dbReference>
<protein>
    <recommendedName>
        <fullName evidence="2">Something about silencing protein 4 domain-containing protein</fullName>
    </recommendedName>
</protein>
<feature type="region of interest" description="Disordered" evidence="1">
    <location>
        <begin position="1"/>
        <end position="145"/>
    </location>
</feature>
<reference evidence="3" key="1">
    <citation type="submission" date="2021-11" db="EMBL/GenBank/DDBJ databases">
        <authorList>
            <person name="Herlambang A."/>
            <person name="Guo Y."/>
            <person name="Takashima Y."/>
            <person name="Nishizawa T."/>
        </authorList>
    </citation>
    <scope>NUCLEOTIDE SEQUENCE</scope>
    <source>
        <strain evidence="3">E1425</strain>
    </source>
</reference>
<evidence type="ECO:0000256" key="1">
    <source>
        <dbReference type="SAM" id="MobiDB-lite"/>
    </source>
</evidence>
<feature type="compositionally biased region" description="Polar residues" evidence="1">
    <location>
        <begin position="83"/>
        <end position="95"/>
    </location>
</feature>
<feature type="compositionally biased region" description="Basic and acidic residues" evidence="1">
    <location>
        <begin position="553"/>
        <end position="575"/>
    </location>
</feature>
<feature type="compositionally biased region" description="Polar residues" evidence="1">
    <location>
        <begin position="103"/>
        <end position="129"/>
    </location>
</feature>
<feature type="region of interest" description="Disordered" evidence="1">
    <location>
        <begin position="403"/>
        <end position="429"/>
    </location>
</feature>
<reference evidence="3" key="2">
    <citation type="journal article" date="2022" name="Microbiol. Resour. Announc.">
        <title>Whole-Genome Sequence of Entomortierella parvispora E1425, a Mucoromycotan Fungus Associated with Burkholderiaceae-Related Endosymbiotic Bacteria.</title>
        <authorList>
            <person name="Herlambang A."/>
            <person name="Guo Y."/>
            <person name="Takashima Y."/>
            <person name="Narisawa K."/>
            <person name="Ohta H."/>
            <person name="Nishizawa T."/>
        </authorList>
    </citation>
    <scope>NUCLEOTIDE SEQUENCE</scope>
    <source>
        <strain evidence="3">E1425</strain>
    </source>
</reference>
<name>A0A9P3HKM2_9FUNG</name>
<feature type="compositionally biased region" description="Polar residues" evidence="1">
    <location>
        <begin position="500"/>
        <end position="509"/>
    </location>
</feature>
<feature type="compositionally biased region" description="Basic and acidic residues" evidence="1">
    <location>
        <begin position="344"/>
        <end position="368"/>
    </location>
</feature>
<accession>A0A9P3HKM2</accession>
<keyword evidence="4" id="KW-1185">Reference proteome</keyword>
<feature type="region of interest" description="Disordered" evidence="1">
    <location>
        <begin position="494"/>
        <end position="575"/>
    </location>
</feature>
<feature type="compositionally biased region" description="Polar residues" evidence="1">
    <location>
        <begin position="265"/>
        <end position="294"/>
    </location>
</feature>
<feature type="compositionally biased region" description="Low complexity" evidence="1">
    <location>
        <begin position="409"/>
        <end position="429"/>
    </location>
</feature>
<evidence type="ECO:0000313" key="3">
    <source>
        <dbReference type="EMBL" id="GJJ78238.1"/>
    </source>
</evidence>
<dbReference type="Pfam" id="PF15460">
    <property type="entry name" value="SAS4"/>
    <property type="match status" value="1"/>
</dbReference>
<dbReference type="AlphaFoldDB" id="A0A9P3HKM2"/>
<proteinExistence type="predicted"/>
<dbReference type="InterPro" id="IPR029184">
    <property type="entry name" value="Sas4_dom"/>
</dbReference>
<dbReference type="OrthoDB" id="2555515at2759"/>
<evidence type="ECO:0000259" key="2">
    <source>
        <dbReference type="Pfam" id="PF15460"/>
    </source>
</evidence>
<feature type="region of interest" description="Disordered" evidence="1">
    <location>
        <begin position="265"/>
        <end position="368"/>
    </location>
</feature>
<dbReference type="EMBL" id="BQFW01000014">
    <property type="protein sequence ID" value="GJJ78238.1"/>
    <property type="molecule type" value="Genomic_DNA"/>
</dbReference>
<feature type="domain" description="Something about silencing protein 4" evidence="2">
    <location>
        <begin position="341"/>
        <end position="412"/>
    </location>
</feature>